<keyword evidence="3" id="KW-1133">Transmembrane helix</keyword>
<comment type="caution">
    <text evidence="6">The sequence shown here is derived from an EMBL/GenBank/DDBJ whole genome shotgun (WGS) entry which is preliminary data.</text>
</comment>
<dbReference type="Pfam" id="PF13715">
    <property type="entry name" value="CarbopepD_reg_2"/>
    <property type="match status" value="1"/>
</dbReference>
<dbReference type="Pfam" id="PF00593">
    <property type="entry name" value="TonB_dep_Rec_b-barrel"/>
    <property type="match status" value="1"/>
</dbReference>
<dbReference type="SUPFAM" id="SSF49464">
    <property type="entry name" value="Carboxypeptidase regulatory domain-like"/>
    <property type="match status" value="1"/>
</dbReference>
<feature type="transmembrane region" description="Helical" evidence="3">
    <location>
        <begin position="12"/>
        <end position="31"/>
    </location>
</feature>
<keyword evidence="1" id="KW-1134">Transmembrane beta strand</keyword>
<gene>
    <name evidence="6" type="ORF">ICJ84_05055</name>
</gene>
<dbReference type="InterPro" id="IPR012910">
    <property type="entry name" value="Plug_dom"/>
</dbReference>
<dbReference type="NCBIfam" id="TIGR04057">
    <property type="entry name" value="SusC_RagA_signa"/>
    <property type="match status" value="1"/>
</dbReference>
<protein>
    <submittedName>
        <fullName evidence="6">TonB-dependent receptor</fullName>
    </submittedName>
</protein>
<evidence type="ECO:0000256" key="2">
    <source>
        <dbReference type="RuleBase" id="RU003357"/>
    </source>
</evidence>
<keyword evidence="6" id="KW-0675">Receptor</keyword>
<keyword evidence="2" id="KW-0798">TonB box</keyword>
<dbReference type="PROSITE" id="PS52016">
    <property type="entry name" value="TONB_DEPENDENT_REC_3"/>
    <property type="match status" value="1"/>
</dbReference>
<reference evidence="6" key="1">
    <citation type="journal article" date="2013" name="Int. J. Syst. Evol. Microbiol.">
        <title>Aestuariibaculum suncheonense gen. nov., sp. nov., a marine bacterium of the family Flavobacteriaceae isolated from a tidal flat and emended descriptions of the genera Gaetbulibacter and Tamlana.</title>
        <authorList>
            <person name="Jeong S.H."/>
            <person name="Park M.S."/>
            <person name="Jin H.M."/>
            <person name="Lee K."/>
            <person name="Park W."/>
            <person name="Jeon C.O."/>
        </authorList>
    </citation>
    <scope>NUCLEOTIDE SEQUENCE</scope>
    <source>
        <strain evidence="6">SC17</strain>
    </source>
</reference>
<dbReference type="InterPro" id="IPR037066">
    <property type="entry name" value="Plug_dom_sf"/>
</dbReference>
<dbReference type="FunFam" id="2.60.40.1120:FF:000003">
    <property type="entry name" value="Outer membrane protein Omp121"/>
    <property type="match status" value="1"/>
</dbReference>
<evidence type="ECO:0000313" key="7">
    <source>
        <dbReference type="Proteomes" id="UP000602057"/>
    </source>
</evidence>
<keyword evidence="1" id="KW-0813">Transport</keyword>
<dbReference type="NCBIfam" id="TIGR04056">
    <property type="entry name" value="OMP_RagA_SusC"/>
    <property type="match status" value="1"/>
</dbReference>
<evidence type="ECO:0000256" key="3">
    <source>
        <dbReference type="SAM" id="Phobius"/>
    </source>
</evidence>
<evidence type="ECO:0000313" key="6">
    <source>
        <dbReference type="EMBL" id="MBD0834793.1"/>
    </source>
</evidence>
<keyword evidence="7" id="KW-1185">Reference proteome</keyword>
<dbReference type="InterPro" id="IPR023997">
    <property type="entry name" value="TonB-dep_OMP_SusC/RagA_CS"/>
</dbReference>
<name>A0A8J6UA43_9FLAO</name>
<dbReference type="SUPFAM" id="SSF56935">
    <property type="entry name" value="Porins"/>
    <property type="match status" value="1"/>
</dbReference>
<accession>A0A8J6UA43</accession>
<evidence type="ECO:0000259" key="5">
    <source>
        <dbReference type="Pfam" id="PF07715"/>
    </source>
</evidence>
<sequence>MNQLQKQKLGNSKSGIFLFVFLVCNILWVNAQNINVRGQVLDSKGVPLPGVNLLEKGTNNGSVTDFDGEFTISVKNEKSILVLSYIGFKTQEVPVKDNKIINIVLEEDTESLDEIVIVGYGQQNKVTVTGAISSIGTEELTSSPSASVANALAGKVTGLNSIQYSGQPGADSAQLFIRGVATLSQGNSQPLIMVDGVERSFTQIDPEEISDITILKDASATAVYGIRGANGVVLVTTKRGKVGEAKISAGYSYGIQSPVRLPDFVDSYTYATIYNRAQLGDGIAEEQLKFSPEVVEAFRTKSNPVLYSDVNWMDYVIRSTSPMSKTNFNVSGGTEGVRYFMSASYLNQEGMFNTFGTGTGENFIYKRYNYRSNIDIDVTKTTELSFTLGGRSEQRQEPEVAESQDQLFRFLYRSVPYSSPGIVDGKYVQDNEEYIPGATIDALSRYYGRGSFTRVTTVYNFDLALNQNLDAITKGLKFGVKGSYNRNAVQTKIRQTSPDVYTAFYARDFDETLAADDETLVFPKTSTGGRVGYSESYGKDRSWYLEATLNYNRRFGDHEVSGLLLYNQRSNYYPGGNFNYLPSGYVGSAARATYNYKRKYMAEVNIGYNGSENFARNVRYGFFPAYSLGWVASEESFLKNNSVISYLKLRASYGKVGSDNLGSNRFLYLPDGYQVGTGNDSYNFGVDVPSNQNGYIETRLGNPLVTWETAIKQNYGFDLKLFNNKLALNLDYFIENREDILTTRNTVPSIVAVTLPAVNIGKVHNEGYEINLRWDDKIGSSFNYWINPNMSYAKNEIVFMDEIKQNYDYQYRTGQPVGQPFGYIFSGFYSEDDFNVDGSLKDTFPVPASSVQAGDAIYQDINGDGFIDTQDQKPIGFSEYPQYTFGLNAGFKYKNFDFRMSWVGTENVSRILGEVRQPFGETDNSTLLQWFADNSWTPETADTATLPRITFNNRANNFSNLSELYQLDASYIRLKTLEIGYNIKSPFIKKIGIKNLRLYSNGYNLLTFDKLDGLVDPESGTGNRATYPAMKIYNVGVNLNF</sequence>
<comment type="similarity">
    <text evidence="1 2">Belongs to the TonB-dependent receptor family.</text>
</comment>
<proteinExistence type="inferred from homology"/>
<dbReference type="Proteomes" id="UP000602057">
    <property type="component" value="Unassembled WGS sequence"/>
</dbReference>
<keyword evidence="1 3" id="KW-0812">Transmembrane</keyword>
<organism evidence="6 7">
    <name type="scientific">Aestuariibaculum suncheonense</name>
    <dbReference type="NCBI Taxonomy" id="1028745"/>
    <lineage>
        <taxon>Bacteria</taxon>
        <taxon>Pseudomonadati</taxon>
        <taxon>Bacteroidota</taxon>
        <taxon>Flavobacteriia</taxon>
        <taxon>Flavobacteriales</taxon>
        <taxon>Flavobacteriaceae</taxon>
    </lineage>
</organism>
<dbReference type="EMBL" id="JACVXC010000001">
    <property type="protein sequence ID" value="MBD0834793.1"/>
    <property type="molecule type" value="Genomic_DNA"/>
</dbReference>
<reference evidence="6" key="2">
    <citation type="submission" date="2020-09" db="EMBL/GenBank/DDBJ databases">
        <authorList>
            <person name="Wu Z."/>
        </authorList>
    </citation>
    <scope>NUCLEOTIDE SEQUENCE</scope>
    <source>
        <strain evidence="6">SC17</strain>
    </source>
</reference>
<evidence type="ECO:0000256" key="1">
    <source>
        <dbReference type="PROSITE-ProRule" id="PRU01360"/>
    </source>
</evidence>
<keyword evidence="1 2" id="KW-0472">Membrane</keyword>
<dbReference type="Gene3D" id="2.170.130.10">
    <property type="entry name" value="TonB-dependent receptor, plug domain"/>
    <property type="match status" value="1"/>
</dbReference>
<dbReference type="RefSeq" id="WP_188215249.1">
    <property type="nucleotide sequence ID" value="NZ_BAABGH010000008.1"/>
</dbReference>
<keyword evidence="1" id="KW-0998">Cell outer membrane</keyword>
<dbReference type="Gene3D" id="2.60.40.1120">
    <property type="entry name" value="Carboxypeptidase-like, regulatory domain"/>
    <property type="match status" value="1"/>
</dbReference>
<comment type="subcellular location">
    <subcellularLocation>
        <location evidence="1">Cell outer membrane</location>
        <topology evidence="1">Multi-pass membrane protein</topology>
    </subcellularLocation>
</comment>
<dbReference type="Pfam" id="PF07715">
    <property type="entry name" value="Plug"/>
    <property type="match status" value="1"/>
</dbReference>
<feature type="domain" description="TonB-dependent receptor-like beta-barrel" evidence="4">
    <location>
        <begin position="405"/>
        <end position="897"/>
    </location>
</feature>
<dbReference type="InterPro" id="IPR023996">
    <property type="entry name" value="TonB-dep_OMP_SusC/RagA"/>
</dbReference>
<dbReference type="InterPro" id="IPR000531">
    <property type="entry name" value="Beta-barrel_TonB"/>
</dbReference>
<dbReference type="FunFam" id="2.170.130.10:FF:000003">
    <property type="entry name" value="SusC/RagA family TonB-linked outer membrane protein"/>
    <property type="match status" value="1"/>
</dbReference>
<dbReference type="AlphaFoldDB" id="A0A8J6UA43"/>
<feature type="domain" description="TonB-dependent receptor plug" evidence="5">
    <location>
        <begin position="126"/>
        <end position="232"/>
    </location>
</feature>
<dbReference type="InterPro" id="IPR008969">
    <property type="entry name" value="CarboxyPept-like_regulatory"/>
</dbReference>
<dbReference type="GO" id="GO:0009279">
    <property type="term" value="C:cell outer membrane"/>
    <property type="evidence" value="ECO:0007669"/>
    <property type="project" value="UniProtKB-SubCell"/>
</dbReference>
<evidence type="ECO:0000259" key="4">
    <source>
        <dbReference type="Pfam" id="PF00593"/>
    </source>
</evidence>
<dbReference type="InterPro" id="IPR039426">
    <property type="entry name" value="TonB-dep_rcpt-like"/>
</dbReference>